<protein>
    <recommendedName>
        <fullName evidence="3">DNA topoisomerase (ATP-hydrolyzing)</fullName>
        <ecNumber evidence="3">5.6.2.2</ecNumber>
    </recommendedName>
</protein>
<keyword evidence="11" id="KW-1185">Reference proteome</keyword>
<dbReference type="Proteomes" id="UP000237968">
    <property type="component" value="Unassembled WGS sequence"/>
</dbReference>
<dbReference type="PANTHER" id="PTHR45866">
    <property type="entry name" value="DNA GYRASE/TOPOISOMERASE SUBUNIT B"/>
    <property type="match status" value="1"/>
</dbReference>
<comment type="caution">
    <text evidence="10">The sequence shown here is derived from an EMBL/GenBank/DDBJ whole genome shotgun (WGS) entry which is preliminary data.</text>
</comment>
<organism evidence="10 11">
    <name type="scientific">Enhygromyxa salina</name>
    <dbReference type="NCBI Taxonomy" id="215803"/>
    <lineage>
        <taxon>Bacteria</taxon>
        <taxon>Pseudomonadati</taxon>
        <taxon>Myxococcota</taxon>
        <taxon>Polyangia</taxon>
        <taxon>Nannocystales</taxon>
        <taxon>Nannocystaceae</taxon>
        <taxon>Enhygromyxa</taxon>
    </lineage>
</organism>
<comment type="catalytic activity">
    <reaction evidence="1">
        <text>ATP-dependent breakage, passage and rejoining of double-stranded DNA.</text>
        <dbReference type="EC" id="5.6.2.2"/>
    </reaction>
</comment>
<dbReference type="GO" id="GO:0006265">
    <property type="term" value="P:DNA topological change"/>
    <property type="evidence" value="ECO:0007669"/>
    <property type="project" value="InterPro"/>
</dbReference>
<dbReference type="InterPro" id="IPR013506">
    <property type="entry name" value="Topo_IIA_bsu_dom2"/>
</dbReference>
<dbReference type="InterPro" id="IPR020568">
    <property type="entry name" value="Ribosomal_Su5_D2-typ_SF"/>
</dbReference>
<dbReference type="EC" id="5.6.2.2" evidence="3"/>
<evidence type="ECO:0000256" key="7">
    <source>
        <dbReference type="ARBA" id="ARBA00023125"/>
    </source>
</evidence>
<evidence type="ECO:0000256" key="1">
    <source>
        <dbReference type="ARBA" id="ARBA00000185"/>
    </source>
</evidence>
<keyword evidence="6" id="KW-0799">Topoisomerase</keyword>
<keyword evidence="7" id="KW-0238">DNA-binding</keyword>
<dbReference type="GO" id="GO:0003677">
    <property type="term" value="F:DNA binding"/>
    <property type="evidence" value="ECO:0007669"/>
    <property type="project" value="UniProtKB-KW"/>
</dbReference>
<dbReference type="CDD" id="cd00329">
    <property type="entry name" value="TopoII_MutL_Trans"/>
    <property type="match status" value="1"/>
</dbReference>
<comment type="similarity">
    <text evidence="2">Belongs to the type II topoisomerase GyrB family.</text>
</comment>
<name>A0A2S9YJU7_9BACT</name>
<evidence type="ECO:0000256" key="3">
    <source>
        <dbReference type="ARBA" id="ARBA00012895"/>
    </source>
</evidence>
<dbReference type="PANTHER" id="PTHR45866:SF1">
    <property type="entry name" value="DNA GYRASE SUBUNIT B, MITOCHONDRIAL"/>
    <property type="match status" value="1"/>
</dbReference>
<evidence type="ECO:0000313" key="10">
    <source>
        <dbReference type="EMBL" id="PRQ05306.1"/>
    </source>
</evidence>
<evidence type="ECO:0000256" key="5">
    <source>
        <dbReference type="ARBA" id="ARBA00022840"/>
    </source>
</evidence>
<dbReference type="EMBL" id="PVNK01000015">
    <property type="protein sequence ID" value="PRQ05306.1"/>
    <property type="molecule type" value="Genomic_DNA"/>
</dbReference>
<evidence type="ECO:0000259" key="9">
    <source>
        <dbReference type="Pfam" id="PF00204"/>
    </source>
</evidence>
<dbReference type="Pfam" id="PF00204">
    <property type="entry name" value="DNA_gyraseB"/>
    <property type="match status" value="1"/>
</dbReference>
<keyword evidence="4" id="KW-0547">Nucleotide-binding</keyword>
<dbReference type="GO" id="GO:0003918">
    <property type="term" value="F:DNA topoisomerase type II (double strand cut, ATP-hydrolyzing) activity"/>
    <property type="evidence" value="ECO:0007669"/>
    <property type="project" value="UniProtKB-EC"/>
</dbReference>
<sequence length="126" mass="13904">MQWCDYAHHRAAPEVTSFCNLMRTHDGGSHVKGFMRGTRDVLRRTFEVADQDELDELTRGLCAVVSVNLIDPAYGAPTKDLLKNPEAHTLVRRAVIDGLSEALAAQPALFEALTKRLADNADESPD</sequence>
<evidence type="ECO:0000256" key="8">
    <source>
        <dbReference type="ARBA" id="ARBA00023235"/>
    </source>
</evidence>
<keyword evidence="8 10" id="KW-0413">Isomerase</keyword>
<dbReference type="Gene3D" id="3.30.230.10">
    <property type="match status" value="1"/>
</dbReference>
<dbReference type="GO" id="GO:0005524">
    <property type="term" value="F:ATP binding"/>
    <property type="evidence" value="ECO:0007669"/>
    <property type="project" value="UniProtKB-KW"/>
</dbReference>
<evidence type="ECO:0000313" key="11">
    <source>
        <dbReference type="Proteomes" id="UP000237968"/>
    </source>
</evidence>
<evidence type="ECO:0000256" key="2">
    <source>
        <dbReference type="ARBA" id="ARBA00010708"/>
    </source>
</evidence>
<reference evidence="10 11" key="1">
    <citation type="submission" date="2018-03" db="EMBL/GenBank/DDBJ databases">
        <title>Draft Genome Sequences of the Obligatory Marine Myxobacteria Enhygromyxa salina SWB005.</title>
        <authorList>
            <person name="Poehlein A."/>
            <person name="Moghaddam J.A."/>
            <person name="Harms H."/>
            <person name="Alanjari M."/>
            <person name="Koenig G.M."/>
            <person name="Daniel R."/>
            <person name="Schaeberle T.F."/>
        </authorList>
    </citation>
    <scope>NUCLEOTIDE SEQUENCE [LARGE SCALE GENOMIC DNA]</scope>
    <source>
        <strain evidence="10 11">SWB005</strain>
    </source>
</reference>
<proteinExistence type="inferred from homology"/>
<keyword evidence="5" id="KW-0067">ATP-binding</keyword>
<evidence type="ECO:0000256" key="6">
    <source>
        <dbReference type="ARBA" id="ARBA00023029"/>
    </source>
</evidence>
<dbReference type="InterPro" id="IPR014721">
    <property type="entry name" value="Ribsml_uS5_D2-typ_fold_subgr"/>
</dbReference>
<dbReference type="SUPFAM" id="SSF54211">
    <property type="entry name" value="Ribosomal protein S5 domain 2-like"/>
    <property type="match status" value="1"/>
</dbReference>
<gene>
    <name evidence="10" type="primary">gyrB_1</name>
    <name evidence="10" type="ORF">ENSA5_02960</name>
</gene>
<accession>A0A2S9YJU7</accession>
<dbReference type="AlphaFoldDB" id="A0A2S9YJU7"/>
<evidence type="ECO:0000256" key="4">
    <source>
        <dbReference type="ARBA" id="ARBA00022741"/>
    </source>
</evidence>
<feature type="domain" description="DNA topoisomerase type IIA subunit B" evidence="9">
    <location>
        <begin position="10"/>
        <end position="123"/>
    </location>
</feature>